<gene>
    <name evidence="3" type="ORF">TrLO_g9184</name>
</gene>
<evidence type="ECO:0000313" key="4">
    <source>
        <dbReference type="Proteomes" id="UP001165122"/>
    </source>
</evidence>
<feature type="chain" id="PRO_5040859951" description="Thioredoxin domain-containing protein" evidence="1">
    <location>
        <begin position="18"/>
        <end position="249"/>
    </location>
</feature>
<proteinExistence type="predicted"/>
<dbReference type="EMBL" id="BRXW01000187">
    <property type="protein sequence ID" value="GMI13138.1"/>
    <property type="molecule type" value="Genomic_DNA"/>
</dbReference>
<dbReference type="Pfam" id="PF00085">
    <property type="entry name" value="Thioredoxin"/>
    <property type="match status" value="1"/>
</dbReference>
<protein>
    <recommendedName>
        <fullName evidence="2">Thioredoxin domain-containing protein</fullName>
    </recommendedName>
</protein>
<keyword evidence="1" id="KW-0732">Signal</keyword>
<name>A0A9W7FJ47_9STRA</name>
<accession>A0A9W7FJ47</accession>
<dbReference type="GO" id="GO:0016671">
    <property type="term" value="F:oxidoreductase activity, acting on a sulfur group of donors, disulfide as acceptor"/>
    <property type="evidence" value="ECO:0007669"/>
    <property type="project" value="TreeGrafter"/>
</dbReference>
<feature type="domain" description="Thioredoxin" evidence="2">
    <location>
        <begin position="88"/>
        <end position="221"/>
    </location>
</feature>
<dbReference type="InterPro" id="IPR044241">
    <property type="entry name" value="TxlA/HCF164"/>
</dbReference>
<dbReference type="AlphaFoldDB" id="A0A9W7FJ47"/>
<organism evidence="3 4">
    <name type="scientific">Triparma laevis f. longispina</name>
    <dbReference type="NCBI Taxonomy" id="1714387"/>
    <lineage>
        <taxon>Eukaryota</taxon>
        <taxon>Sar</taxon>
        <taxon>Stramenopiles</taxon>
        <taxon>Ochrophyta</taxon>
        <taxon>Bolidophyceae</taxon>
        <taxon>Parmales</taxon>
        <taxon>Triparmaceae</taxon>
        <taxon>Triparma</taxon>
    </lineage>
</organism>
<dbReference type="PROSITE" id="PS51352">
    <property type="entry name" value="THIOREDOXIN_2"/>
    <property type="match status" value="1"/>
</dbReference>
<evidence type="ECO:0000256" key="1">
    <source>
        <dbReference type="SAM" id="SignalP"/>
    </source>
</evidence>
<reference evidence="4" key="1">
    <citation type="journal article" date="2023" name="Commun. Biol.">
        <title>Genome analysis of Parmales, the sister group of diatoms, reveals the evolutionary specialization of diatoms from phago-mixotrophs to photoautotrophs.</title>
        <authorList>
            <person name="Ban H."/>
            <person name="Sato S."/>
            <person name="Yoshikawa S."/>
            <person name="Yamada K."/>
            <person name="Nakamura Y."/>
            <person name="Ichinomiya M."/>
            <person name="Sato N."/>
            <person name="Blanc-Mathieu R."/>
            <person name="Endo H."/>
            <person name="Kuwata A."/>
            <person name="Ogata H."/>
        </authorList>
    </citation>
    <scope>NUCLEOTIDE SEQUENCE [LARGE SCALE GENOMIC DNA]</scope>
    <source>
        <strain evidence="4">NIES 3700</strain>
    </source>
</reference>
<dbReference type="InterPro" id="IPR036249">
    <property type="entry name" value="Thioredoxin-like_sf"/>
</dbReference>
<evidence type="ECO:0000259" key="2">
    <source>
        <dbReference type="PROSITE" id="PS51352"/>
    </source>
</evidence>
<evidence type="ECO:0000313" key="3">
    <source>
        <dbReference type="EMBL" id="GMI13138.1"/>
    </source>
</evidence>
<dbReference type="OrthoDB" id="2121326at2759"/>
<dbReference type="PANTHER" id="PTHR47353">
    <property type="entry name" value="THIOREDOXIN-LIKE PROTEIN HCF164, CHLOROPLASTIC"/>
    <property type="match status" value="1"/>
</dbReference>
<comment type="caution">
    <text evidence="3">The sequence shown here is derived from an EMBL/GenBank/DDBJ whole genome shotgun (WGS) entry which is preliminary data.</text>
</comment>
<dbReference type="Proteomes" id="UP001165122">
    <property type="component" value="Unassembled WGS sequence"/>
</dbReference>
<feature type="signal peptide" evidence="1">
    <location>
        <begin position="1"/>
        <end position="17"/>
    </location>
</feature>
<dbReference type="PANTHER" id="PTHR47353:SF1">
    <property type="entry name" value="THIOREDOXIN-LIKE PROTEIN HCF164, CHLOROPLASTIC"/>
    <property type="match status" value="1"/>
</dbReference>
<keyword evidence="4" id="KW-1185">Reference proteome</keyword>
<dbReference type="InterPro" id="IPR013766">
    <property type="entry name" value="Thioredoxin_domain"/>
</dbReference>
<dbReference type="SUPFAM" id="SSF52833">
    <property type="entry name" value="Thioredoxin-like"/>
    <property type="match status" value="1"/>
</dbReference>
<dbReference type="Gene3D" id="3.40.30.10">
    <property type="entry name" value="Glutaredoxin"/>
    <property type="match status" value="1"/>
</dbReference>
<sequence>MWLPSLIFLLSILSVSPLNVRIRYYSKPNIGVDGYHTWRLPANSPDTNSDETPPPIDIATETATTSATPMLDKLRADMEAEKRQSRRTFVGASLASATYYGWQLLHPSTPTSLLSELTKMSPPLTNVGKGKPTIVEFWAPWCENCKATAAEVWRVREAYKGQVDFVFVQGDTAEAMDLVDFFHVDAIPHISFVSGDGVITNNLIGKAPKEILESSIHSLVDKTEPRYPMETGAEGKNIKTYLSQNNNQK</sequence>